<dbReference type="GO" id="GO:0005737">
    <property type="term" value="C:cytoplasm"/>
    <property type="evidence" value="ECO:0007669"/>
    <property type="project" value="TreeGrafter"/>
</dbReference>
<dbReference type="InterPro" id="IPR032465">
    <property type="entry name" value="ACMSD"/>
</dbReference>
<evidence type="ECO:0000313" key="4">
    <source>
        <dbReference type="Proteomes" id="UP000004095"/>
    </source>
</evidence>
<name>A1ZFN0_MICM2</name>
<dbReference type="Proteomes" id="UP000004095">
    <property type="component" value="Unassembled WGS sequence"/>
</dbReference>
<dbReference type="InterPro" id="IPR032466">
    <property type="entry name" value="Metal_Hydrolase"/>
</dbReference>
<sequence length="395" mass="46301">MKNLIILILTTFLFAQCNGQNKYDPDTNNNQKFKERYAKKRPKGSPTQMGFQEYNPASTLIVPEHTPTQAKYPFIDVHNHQWRMGNQDLIALAAKMTALNMKVMVNLSGRGWNRNGDSFLAKVMNNVKTSKHKNRFIVFTNISFKGIDDPDWTNTTVAQLERDVKKYGVNGLKIYKNLGLTAKDSKGKRIAVNDPRLDAVWAKCGELGIPVLIHTGEPFQFWLPRDSRNERWLELKQKPGRYRNPKKFPSWEAVIQEQHYIFKKHKNTKFINAHLGWMGNDLNRLGKLLDECPNVYTEIGAVLAELGRQPRFARKWLTKYQDRVMFGKDTWKPKEYAVYFRVLETEDEYFDYYRKRHAHWKMYGLNLSDQVLKKLYYKNALKVIPNIDKSLFPKD</sequence>
<evidence type="ECO:0000259" key="2">
    <source>
        <dbReference type="Pfam" id="PF04909"/>
    </source>
</evidence>
<dbReference type="GO" id="GO:0016787">
    <property type="term" value="F:hydrolase activity"/>
    <property type="evidence" value="ECO:0007669"/>
    <property type="project" value="UniProtKB-KW"/>
</dbReference>
<dbReference type="AlphaFoldDB" id="A1ZFN0"/>
<reference evidence="3 4" key="1">
    <citation type="submission" date="2007-01" db="EMBL/GenBank/DDBJ databases">
        <authorList>
            <person name="Haygood M."/>
            <person name="Podell S."/>
            <person name="Anderson C."/>
            <person name="Hopkinson B."/>
            <person name="Roe K."/>
            <person name="Barbeau K."/>
            <person name="Gaasterland T."/>
            <person name="Ferriera S."/>
            <person name="Johnson J."/>
            <person name="Kravitz S."/>
            <person name="Beeson K."/>
            <person name="Sutton G."/>
            <person name="Rogers Y.-H."/>
            <person name="Friedman R."/>
            <person name="Frazier M."/>
            <person name="Venter J.C."/>
        </authorList>
    </citation>
    <scope>NUCLEOTIDE SEQUENCE [LARGE SCALE GENOMIC DNA]</scope>
    <source>
        <strain evidence="3 4">ATCC 23134</strain>
    </source>
</reference>
<protein>
    <submittedName>
        <fullName evidence="3">Amidohydrolase family</fullName>
    </submittedName>
</protein>
<dbReference type="eggNOG" id="COG2159">
    <property type="taxonomic scope" value="Bacteria"/>
</dbReference>
<dbReference type="EMBL" id="AAWS01000005">
    <property type="protein sequence ID" value="EAY30804.1"/>
    <property type="molecule type" value="Genomic_DNA"/>
</dbReference>
<gene>
    <name evidence="3" type="ORF">M23134_01128</name>
</gene>
<dbReference type="RefSeq" id="WP_002694509.1">
    <property type="nucleotide sequence ID" value="NZ_AAWS01000005.1"/>
</dbReference>
<evidence type="ECO:0000256" key="1">
    <source>
        <dbReference type="ARBA" id="ARBA00023239"/>
    </source>
</evidence>
<dbReference type="GO" id="GO:0016831">
    <property type="term" value="F:carboxy-lyase activity"/>
    <property type="evidence" value="ECO:0007669"/>
    <property type="project" value="InterPro"/>
</dbReference>
<dbReference type="Pfam" id="PF04909">
    <property type="entry name" value="Amidohydro_2"/>
    <property type="match status" value="1"/>
</dbReference>
<feature type="domain" description="Amidohydrolase-related" evidence="2">
    <location>
        <begin position="149"/>
        <end position="383"/>
    </location>
</feature>
<keyword evidence="4" id="KW-1185">Reference proteome</keyword>
<evidence type="ECO:0000313" key="3">
    <source>
        <dbReference type="EMBL" id="EAY30804.1"/>
    </source>
</evidence>
<keyword evidence="3" id="KW-0378">Hydrolase</keyword>
<comment type="caution">
    <text evidence="3">The sequence shown here is derived from an EMBL/GenBank/DDBJ whole genome shotgun (WGS) entry which is preliminary data.</text>
</comment>
<dbReference type="PANTHER" id="PTHR21240">
    <property type="entry name" value="2-AMINO-3-CARBOXYLMUCONATE-6-SEMIALDEHYDE DECARBOXYLASE"/>
    <property type="match status" value="1"/>
</dbReference>
<dbReference type="PANTHER" id="PTHR21240:SF28">
    <property type="entry name" value="ISO-OROTATE DECARBOXYLASE (EUROFUNG)"/>
    <property type="match status" value="1"/>
</dbReference>
<proteinExistence type="predicted"/>
<keyword evidence="1" id="KW-0456">Lyase</keyword>
<dbReference type="InterPro" id="IPR006680">
    <property type="entry name" value="Amidohydro-rel"/>
</dbReference>
<dbReference type="SUPFAM" id="SSF51556">
    <property type="entry name" value="Metallo-dependent hydrolases"/>
    <property type="match status" value="1"/>
</dbReference>
<organism evidence="3 4">
    <name type="scientific">Microscilla marina ATCC 23134</name>
    <dbReference type="NCBI Taxonomy" id="313606"/>
    <lineage>
        <taxon>Bacteria</taxon>
        <taxon>Pseudomonadati</taxon>
        <taxon>Bacteroidota</taxon>
        <taxon>Cytophagia</taxon>
        <taxon>Cytophagales</taxon>
        <taxon>Microscillaceae</taxon>
        <taxon>Microscilla</taxon>
    </lineage>
</organism>
<accession>A1ZFN0</accession>
<dbReference type="Gene3D" id="3.20.20.140">
    <property type="entry name" value="Metal-dependent hydrolases"/>
    <property type="match status" value="1"/>
</dbReference>
<dbReference type="GO" id="GO:0019748">
    <property type="term" value="P:secondary metabolic process"/>
    <property type="evidence" value="ECO:0007669"/>
    <property type="project" value="TreeGrafter"/>
</dbReference>